<evidence type="ECO:0000313" key="1">
    <source>
        <dbReference type="EMBL" id="MEQ2207484.1"/>
    </source>
</evidence>
<reference evidence="1 2" key="1">
    <citation type="submission" date="2021-06" db="EMBL/GenBank/DDBJ databases">
        <authorList>
            <person name="Palmer J.M."/>
        </authorList>
    </citation>
    <scope>NUCLEOTIDE SEQUENCE [LARGE SCALE GENOMIC DNA]</scope>
    <source>
        <strain evidence="1 2">XC_2019</strain>
        <tissue evidence="1">Muscle</tissue>
    </source>
</reference>
<proteinExistence type="predicted"/>
<dbReference type="EMBL" id="JAHRIN010044784">
    <property type="protein sequence ID" value="MEQ2207484.1"/>
    <property type="molecule type" value="Genomic_DNA"/>
</dbReference>
<sequence length="114" mass="13197">MPAIFLRSSSKKKKDLKKKAWKSKKSFCRLCYIIGCVAYSEHICTASSKGVVFLQCRTLTEPREFTKEGLKKQKSDFSLSCSQFMINWFTGNLMGQWKDVYHQATWIMEEGGNH</sequence>
<keyword evidence="2" id="KW-1185">Reference proteome</keyword>
<comment type="caution">
    <text evidence="1">The sequence shown here is derived from an EMBL/GenBank/DDBJ whole genome shotgun (WGS) entry which is preliminary data.</text>
</comment>
<gene>
    <name evidence="1" type="ORF">XENOCAPTIV_013293</name>
</gene>
<evidence type="ECO:0000313" key="2">
    <source>
        <dbReference type="Proteomes" id="UP001434883"/>
    </source>
</evidence>
<organism evidence="1 2">
    <name type="scientific">Xenoophorus captivus</name>
    <dbReference type="NCBI Taxonomy" id="1517983"/>
    <lineage>
        <taxon>Eukaryota</taxon>
        <taxon>Metazoa</taxon>
        <taxon>Chordata</taxon>
        <taxon>Craniata</taxon>
        <taxon>Vertebrata</taxon>
        <taxon>Euteleostomi</taxon>
        <taxon>Actinopterygii</taxon>
        <taxon>Neopterygii</taxon>
        <taxon>Teleostei</taxon>
        <taxon>Neoteleostei</taxon>
        <taxon>Acanthomorphata</taxon>
        <taxon>Ovalentaria</taxon>
        <taxon>Atherinomorphae</taxon>
        <taxon>Cyprinodontiformes</taxon>
        <taxon>Goodeidae</taxon>
        <taxon>Xenoophorus</taxon>
    </lineage>
</organism>
<accession>A0ABV0RH46</accession>
<dbReference type="Proteomes" id="UP001434883">
    <property type="component" value="Unassembled WGS sequence"/>
</dbReference>
<protein>
    <submittedName>
        <fullName evidence="1">Uncharacterized protein</fullName>
    </submittedName>
</protein>
<name>A0ABV0RH46_9TELE</name>